<protein>
    <submittedName>
        <fullName evidence="2">Uncharacterized protein</fullName>
    </submittedName>
</protein>
<dbReference type="Proteomes" id="UP001479436">
    <property type="component" value="Unassembled WGS sequence"/>
</dbReference>
<comment type="caution">
    <text evidence="2">The sequence shown here is derived from an EMBL/GenBank/DDBJ whole genome shotgun (WGS) entry which is preliminary data.</text>
</comment>
<evidence type="ECO:0000313" key="2">
    <source>
        <dbReference type="EMBL" id="KAK9765249.1"/>
    </source>
</evidence>
<accession>A0ABR2WUT0</accession>
<feature type="signal peptide" evidence="1">
    <location>
        <begin position="1"/>
        <end position="23"/>
    </location>
</feature>
<reference evidence="2 3" key="1">
    <citation type="submission" date="2023-04" db="EMBL/GenBank/DDBJ databases">
        <title>Genome of Basidiobolus ranarum AG-B5.</title>
        <authorList>
            <person name="Stajich J.E."/>
            <person name="Carter-House D."/>
            <person name="Gryganskyi A."/>
        </authorList>
    </citation>
    <scope>NUCLEOTIDE SEQUENCE [LARGE SCALE GENOMIC DNA]</scope>
    <source>
        <strain evidence="2 3">AG-B5</strain>
    </source>
</reference>
<feature type="chain" id="PRO_5045833448" evidence="1">
    <location>
        <begin position="24"/>
        <end position="349"/>
    </location>
</feature>
<keyword evidence="1" id="KW-0732">Signal</keyword>
<dbReference type="SMART" id="SM00706">
    <property type="entry name" value="TECPR"/>
    <property type="match status" value="3"/>
</dbReference>
<sequence length="349" mass="39118">MSQLVIKIALLGILGTLNNSAVGYLFQTKSGLDGDSWKEVKNLGFNQISMGFDDSVWGVTSGEEVYRLNDERKSWNKLPGQLVQVSGLNRDHAWGLDNKGHIYRYSEGLWNQINGRLITISASTTDEYVQSVEHLWGIDNHSHLVYCAYQRTVRGCKWKLMKTPEHDLKPAGVAALGDGQVFVIFAKKGNDKKLMTYRWDKKHWTRVKHLNLKRINGSSGRQIVGLDHENQIQVYSLDKDEWIHVDSPTDCEVTYPAVGKTVTVITDQEIPPLPPIKIVKESKVAPAPDVAEEIAEQNGIPPIAAQYPYSNGQFGMPPSRGAYSGFHRNNGYQPGYHSPNRYGGYIIPP</sequence>
<name>A0ABR2WUT0_9FUNG</name>
<proteinExistence type="predicted"/>
<keyword evidence="3" id="KW-1185">Reference proteome</keyword>
<evidence type="ECO:0000256" key="1">
    <source>
        <dbReference type="SAM" id="SignalP"/>
    </source>
</evidence>
<evidence type="ECO:0000313" key="3">
    <source>
        <dbReference type="Proteomes" id="UP001479436"/>
    </source>
</evidence>
<dbReference type="SUPFAM" id="SSF89372">
    <property type="entry name" value="Fucose-specific lectin"/>
    <property type="match status" value="1"/>
</dbReference>
<dbReference type="InterPro" id="IPR006624">
    <property type="entry name" value="Beta-propeller_rpt_TECPR"/>
</dbReference>
<organism evidence="2 3">
    <name type="scientific">Basidiobolus ranarum</name>
    <dbReference type="NCBI Taxonomy" id="34480"/>
    <lineage>
        <taxon>Eukaryota</taxon>
        <taxon>Fungi</taxon>
        <taxon>Fungi incertae sedis</taxon>
        <taxon>Zoopagomycota</taxon>
        <taxon>Entomophthoromycotina</taxon>
        <taxon>Basidiobolomycetes</taxon>
        <taxon>Basidiobolales</taxon>
        <taxon>Basidiobolaceae</taxon>
        <taxon>Basidiobolus</taxon>
    </lineage>
</organism>
<dbReference type="Pfam" id="PF19193">
    <property type="entry name" value="Tectonin"/>
    <property type="match status" value="1"/>
</dbReference>
<dbReference type="EMBL" id="JASJQH010000294">
    <property type="protein sequence ID" value="KAK9765249.1"/>
    <property type="molecule type" value="Genomic_DNA"/>
</dbReference>
<gene>
    <name evidence="2" type="ORF">K7432_006562</name>
</gene>